<reference evidence="2 3" key="1">
    <citation type="submission" date="2023-11" db="EMBL/GenBank/DDBJ databases">
        <title>Lentzea sokolovensis, sp. nov., Lentzea kristufkii, sp. nov., and Lentzea miocenensis, sp. nov., rare actinobacteria from Sokolov Coal Basin, Miocene lacustrine sediment, Czech Republic.</title>
        <authorList>
            <person name="Lara A."/>
            <person name="Kotroba L."/>
            <person name="Nouioui I."/>
            <person name="Neumann-Schaal M."/>
            <person name="Mast Y."/>
            <person name="Chronakova A."/>
        </authorList>
    </citation>
    <scope>NUCLEOTIDE SEQUENCE [LARGE SCALE GENOMIC DNA]</scope>
    <source>
        <strain evidence="2 3">BCCO 10_0798</strain>
    </source>
</reference>
<feature type="compositionally biased region" description="Polar residues" evidence="1">
    <location>
        <begin position="1"/>
        <end position="24"/>
    </location>
</feature>
<dbReference type="Proteomes" id="UP001271792">
    <property type="component" value="Unassembled WGS sequence"/>
</dbReference>
<organism evidence="2 3">
    <name type="scientific">Lentzea kristufekii</name>
    <dbReference type="NCBI Taxonomy" id="3095430"/>
    <lineage>
        <taxon>Bacteria</taxon>
        <taxon>Bacillati</taxon>
        <taxon>Actinomycetota</taxon>
        <taxon>Actinomycetes</taxon>
        <taxon>Pseudonocardiales</taxon>
        <taxon>Pseudonocardiaceae</taxon>
        <taxon>Lentzea</taxon>
    </lineage>
</organism>
<name>A0ABU4THR5_9PSEU</name>
<proteinExistence type="predicted"/>
<gene>
    <name evidence="2" type="ORF">SK571_00350</name>
</gene>
<evidence type="ECO:0000256" key="1">
    <source>
        <dbReference type="SAM" id="MobiDB-lite"/>
    </source>
</evidence>
<keyword evidence="3" id="KW-1185">Reference proteome</keyword>
<reference evidence="2 3" key="2">
    <citation type="submission" date="2023-11" db="EMBL/GenBank/DDBJ databases">
        <authorList>
            <person name="Lara A.C."/>
            <person name="Chronakova A."/>
        </authorList>
    </citation>
    <scope>NUCLEOTIDE SEQUENCE [LARGE SCALE GENOMIC DNA]</scope>
    <source>
        <strain evidence="2 3">BCCO 10_0798</strain>
    </source>
</reference>
<evidence type="ECO:0000313" key="3">
    <source>
        <dbReference type="Proteomes" id="UP001271792"/>
    </source>
</evidence>
<feature type="region of interest" description="Disordered" evidence="1">
    <location>
        <begin position="1"/>
        <end position="30"/>
    </location>
</feature>
<evidence type="ECO:0000313" key="2">
    <source>
        <dbReference type="EMBL" id="MDX8047816.1"/>
    </source>
</evidence>
<dbReference type="RefSeq" id="WP_319982002.1">
    <property type="nucleotide sequence ID" value="NZ_JAXAVV010000001.1"/>
</dbReference>
<dbReference type="EMBL" id="JAXAVV010000001">
    <property type="protein sequence ID" value="MDX8047816.1"/>
    <property type="molecule type" value="Genomic_DNA"/>
</dbReference>
<protein>
    <submittedName>
        <fullName evidence="2">Uncharacterized protein</fullName>
    </submittedName>
</protein>
<sequence>MNTSLSPGTSATVGIPASTSNSLAVTREQRRNAEVAIRLAG</sequence>
<accession>A0ABU4THR5</accession>
<comment type="caution">
    <text evidence="2">The sequence shown here is derived from an EMBL/GenBank/DDBJ whole genome shotgun (WGS) entry which is preliminary data.</text>
</comment>